<protein>
    <submittedName>
        <fullName evidence="2">Uncharacterized protein</fullName>
    </submittedName>
</protein>
<accession>A0A1Q9EB60</accession>
<evidence type="ECO:0000313" key="2">
    <source>
        <dbReference type="EMBL" id="OLQ04666.1"/>
    </source>
</evidence>
<feature type="signal peptide" evidence="1">
    <location>
        <begin position="1"/>
        <end position="23"/>
    </location>
</feature>
<evidence type="ECO:0000256" key="1">
    <source>
        <dbReference type="SAM" id="SignalP"/>
    </source>
</evidence>
<comment type="caution">
    <text evidence="2">The sequence shown here is derived from an EMBL/GenBank/DDBJ whole genome shotgun (WGS) entry which is preliminary data.</text>
</comment>
<sequence length="920" mass="102497">MKPAKGLVLGLFALCIGHELCSCIFGGAKLPLFTQSPVEGEAAKTPGQASGRGESEHIDLVIAHCGGALDWIDSFMTRPLSNISILSMCGQPVSGKVAQHPRTKTTALDNHGYHYAFAHWLASQGKHMPADRHEDDLILFTSDRYLRNITVPLKDMIDAAQGPRFACGRRQRRIPGEPTTLHFVQELMGTFSLQQYNHTARDRIKSQYQNMKHWMQDMGISIFLKDRTVVPVCFGDIFLTTYSQIFGPVAGIWEHLRSSLSGHGEMEKDFAERSWAALLSVPMVPEEEVQTPGLICEHGCPVVRYPWSPPHLPTCWAPMAHLRKELQLEDPTLQLLWEQRLGRARRVGAHRTLVIYSGPVTVDTRKAKVAMYLRNFRYFLKYATCPDAHVEILVVVGRSVNIAAFQPGVEIGGKVTWLRRGPNCYDFEAYRIGLRYIGAENLKRYDRFVFLNCGIGGPFLPEEVMTSRIHWSRFFTSRVTEKVKLVGITMSNQAATPAFVGQRYNHVQSMLWATDLSGLQVILRHLEQDVNINFFSRDEPSDLNATLKVWPAVTVKCRTADPKKGEFVELGLEDFVNSAEVNTSQRLFDMGFLISAIARSDQRLELSRTDARLLHGDPWYQHAYINGSTIGPLDTIFLKLSRPGFDTSLVQRMLETVRAMMCTLQDMFHKALSACARGPPEIWESETLQDSFFDSLRLQLLGVASTETLQPSVVTLSSLLTVLRRGHQSRPSRKYGVPGSSMYKAAQVVASIGFVDKSSAGARAPLEQREWTYEVVAYNALLAALAEGSGSLFFSTPCQQWQLTLGTLEEARFGYQMHRLGIGVDEATAAFKRMVAPSQAASAAQVLNPKAYTSFLVMPAMIPSDVWRRADLVCINAAASAAAAGRQAAVVEVYSYNALLNAYERSRPDVISFASAMELA</sequence>
<organism evidence="2 3">
    <name type="scientific">Symbiodinium microadriaticum</name>
    <name type="common">Dinoflagellate</name>
    <name type="synonym">Zooxanthella microadriatica</name>
    <dbReference type="NCBI Taxonomy" id="2951"/>
    <lineage>
        <taxon>Eukaryota</taxon>
        <taxon>Sar</taxon>
        <taxon>Alveolata</taxon>
        <taxon>Dinophyceae</taxon>
        <taxon>Suessiales</taxon>
        <taxon>Symbiodiniaceae</taxon>
        <taxon>Symbiodinium</taxon>
    </lineage>
</organism>
<dbReference type="Proteomes" id="UP000186817">
    <property type="component" value="Unassembled WGS sequence"/>
</dbReference>
<evidence type="ECO:0000313" key="3">
    <source>
        <dbReference type="Proteomes" id="UP000186817"/>
    </source>
</evidence>
<dbReference type="AlphaFoldDB" id="A0A1Q9EB60"/>
<proteinExistence type="predicted"/>
<name>A0A1Q9EB60_SYMMI</name>
<keyword evidence="3" id="KW-1185">Reference proteome</keyword>
<reference evidence="2 3" key="1">
    <citation type="submission" date="2016-02" db="EMBL/GenBank/DDBJ databases">
        <title>Genome analysis of coral dinoflagellate symbionts highlights evolutionary adaptations to a symbiotic lifestyle.</title>
        <authorList>
            <person name="Aranda M."/>
            <person name="Li Y."/>
            <person name="Liew Y.J."/>
            <person name="Baumgarten S."/>
            <person name="Simakov O."/>
            <person name="Wilson M."/>
            <person name="Piel J."/>
            <person name="Ashoor H."/>
            <person name="Bougouffa S."/>
            <person name="Bajic V.B."/>
            <person name="Ryu T."/>
            <person name="Ravasi T."/>
            <person name="Bayer T."/>
            <person name="Micklem G."/>
            <person name="Kim H."/>
            <person name="Bhak J."/>
            <person name="Lajeunesse T.C."/>
            <person name="Voolstra C.R."/>
        </authorList>
    </citation>
    <scope>NUCLEOTIDE SEQUENCE [LARGE SCALE GENOMIC DNA]</scope>
    <source>
        <strain evidence="2 3">CCMP2467</strain>
    </source>
</reference>
<feature type="chain" id="PRO_5012389912" evidence="1">
    <location>
        <begin position="24"/>
        <end position="920"/>
    </location>
</feature>
<keyword evidence="1" id="KW-0732">Signal</keyword>
<dbReference type="OrthoDB" id="416444at2759"/>
<gene>
    <name evidence="2" type="ORF">AK812_SmicGene12245</name>
</gene>
<dbReference type="EMBL" id="LSRX01000204">
    <property type="protein sequence ID" value="OLQ04666.1"/>
    <property type="molecule type" value="Genomic_DNA"/>
</dbReference>